<evidence type="ECO:0000256" key="3">
    <source>
        <dbReference type="ARBA" id="ARBA00022553"/>
    </source>
</evidence>
<evidence type="ECO:0000259" key="9">
    <source>
        <dbReference type="PROSITE" id="PS50042"/>
    </source>
</evidence>
<dbReference type="PROSITE" id="PS00888">
    <property type="entry name" value="CNMP_BINDING_1"/>
    <property type="match status" value="2"/>
</dbReference>
<keyword evidence="5" id="KW-0677">Repeat</keyword>
<dbReference type="OrthoDB" id="417078at2759"/>
<sequence>MVPDFEKAKKMAQNSRTSVSAEVFGKYNARGMYQPTVIKKSEAVKSKIRSRLQQSFMFNGLDEKEMEVVIDAMDEKRTTKGTNIIIQGERGNELYVVEEGELDCFKKFAEGEEPKYLKTYQPGEAFGELALLYNAPRAATITSNGDCLLWVLDRNTFNFIVKDAAARKREKYEQFLKSVPLLSSMDHYERSKLSDAIKEQVFEPEEYIIKEGETGTVFYMLVDGEAVATKSFEPGKPAQEVKQYKAGDYFGELALLKNEPRAANVIAKTKLKVVSLERNSFKRLLGPLDDILKRNMDSYINYLK</sequence>
<comment type="caution">
    <text evidence="10">The sequence shown here is derived from an EMBL/GenBank/DDBJ whole genome shotgun (WGS) entry which is preliminary data.</text>
</comment>
<keyword evidence="4 8" id="KW-0116">cAMP-binding</keyword>
<dbReference type="FunFam" id="2.60.120.10:FF:000006">
    <property type="entry name" value="cAMP-dependent protein kinase type I-alpha regulatory subunit"/>
    <property type="match status" value="1"/>
</dbReference>
<feature type="binding site" evidence="8">
    <location>
        <position position="261"/>
    </location>
    <ligand>
        <name>3',5'-cyclic AMP</name>
        <dbReference type="ChEBI" id="CHEBI:58165"/>
        <label>2</label>
    </ligand>
</feature>
<comment type="similarity">
    <text evidence="1">Belongs to the cAMP-dependent kinase regulatory chain family.</text>
</comment>
<evidence type="ECO:0000256" key="6">
    <source>
        <dbReference type="ARBA" id="ARBA00022741"/>
    </source>
</evidence>
<dbReference type="InterPro" id="IPR000595">
    <property type="entry name" value="cNMP-bd_dom"/>
</dbReference>
<evidence type="ECO:0000256" key="1">
    <source>
        <dbReference type="ARBA" id="ARBA00005753"/>
    </source>
</evidence>
<dbReference type="InterPro" id="IPR018488">
    <property type="entry name" value="cNMP-bd_CS"/>
</dbReference>
<evidence type="ECO:0000256" key="4">
    <source>
        <dbReference type="ARBA" id="ARBA00022566"/>
    </source>
</evidence>
<dbReference type="CDD" id="cd00038">
    <property type="entry name" value="CAP_ED"/>
    <property type="match status" value="2"/>
</dbReference>
<evidence type="ECO:0000313" key="11">
    <source>
        <dbReference type="Proteomes" id="UP000785679"/>
    </source>
</evidence>
<evidence type="ECO:0000256" key="8">
    <source>
        <dbReference type="PIRSR" id="PIRSR000548-1"/>
    </source>
</evidence>
<dbReference type="GO" id="GO:0033554">
    <property type="term" value="P:cellular response to stress"/>
    <property type="evidence" value="ECO:0007669"/>
    <property type="project" value="UniProtKB-ARBA"/>
</dbReference>
<feature type="domain" description="Cyclic nucleotide-binding" evidence="9">
    <location>
        <begin position="181"/>
        <end position="302"/>
    </location>
</feature>
<name>A0A8J8NSS7_HALGN</name>
<evidence type="ECO:0000313" key="10">
    <source>
        <dbReference type="EMBL" id="TNV81307.1"/>
    </source>
</evidence>
<dbReference type="AlphaFoldDB" id="A0A8J8NSS7"/>
<dbReference type="InterPro" id="IPR050503">
    <property type="entry name" value="cAMP-dep_PK_reg_su-like"/>
</dbReference>
<organism evidence="10 11">
    <name type="scientific">Halteria grandinella</name>
    <dbReference type="NCBI Taxonomy" id="5974"/>
    <lineage>
        <taxon>Eukaryota</taxon>
        <taxon>Sar</taxon>
        <taxon>Alveolata</taxon>
        <taxon>Ciliophora</taxon>
        <taxon>Intramacronucleata</taxon>
        <taxon>Spirotrichea</taxon>
        <taxon>Stichotrichia</taxon>
        <taxon>Sporadotrichida</taxon>
        <taxon>Halteriidae</taxon>
        <taxon>Halteria</taxon>
    </lineage>
</organism>
<dbReference type="GO" id="GO:0004862">
    <property type="term" value="F:cAMP-dependent protein kinase inhibitor activity"/>
    <property type="evidence" value="ECO:0007669"/>
    <property type="project" value="TreeGrafter"/>
</dbReference>
<evidence type="ECO:0000256" key="7">
    <source>
        <dbReference type="ARBA" id="ARBA00023149"/>
    </source>
</evidence>
<keyword evidence="7 8" id="KW-0114">cAMP</keyword>
<feature type="binding site" evidence="8">
    <location>
        <position position="128"/>
    </location>
    <ligand>
        <name>3',5'-cyclic AMP</name>
        <dbReference type="ChEBI" id="CHEBI:58165"/>
        <label>1</label>
    </ligand>
</feature>
<dbReference type="GO" id="GO:0005952">
    <property type="term" value="C:cAMP-dependent protein kinase complex"/>
    <property type="evidence" value="ECO:0007669"/>
    <property type="project" value="InterPro"/>
</dbReference>
<feature type="binding site" evidence="8">
    <location>
        <position position="137"/>
    </location>
    <ligand>
        <name>3',5'-cyclic AMP</name>
        <dbReference type="ChEBI" id="CHEBI:58165"/>
        <label>1</label>
    </ligand>
</feature>
<dbReference type="Proteomes" id="UP000785679">
    <property type="component" value="Unassembled WGS sequence"/>
</dbReference>
<dbReference type="GO" id="GO:0034236">
    <property type="term" value="F:protein kinase A catalytic subunit binding"/>
    <property type="evidence" value="ECO:0007669"/>
    <property type="project" value="TreeGrafter"/>
</dbReference>
<evidence type="ECO:0000256" key="2">
    <source>
        <dbReference type="ARBA" id="ARBA00020355"/>
    </source>
</evidence>
<accession>A0A8J8NSS7</accession>
<keyword evidence="6 8" id="KW-0547">Nucleotide-binding</keyword>
<dbReference type="PROSITE" id="PS00889">
    <property type="entry name" value="CNMP_BINDING_2"/>
    <property type="match status" value="2"/>
</dbReference>
<dbReference type="PROSITE" id="PS50042">
    <property type="entry name" value="CNMP_BINDING_3"/>
    <property type="match status" value="2"/>
</dbReference>
<dbReference type="FunFam" id="2.60.120.10:FF:000039">
    <property type="entry name" value="cAMP-dependent protein kinase regulatory subunit"/>
    <property type="match status" value="1"/>
</dbReference>
<dbReference type="EMBL" id="RRYP01006311">
    <property type="protein sequence ID" value="TNV81307.1"/>
    <property type="molecule type" value="Genomic_DNA"/>
</dbReference>
<dbReference type="PRINTS" id="PR00103">
    <property type="entry name" value="CAMPKINASE"/>
</dbReference>
<feature type="binding site" evidence="8">
    <location>
        <position position="252"/>
    </location>
    <ligand>
        <name>3',5'-cyclic AMP</name>
        <dbReference type="ChEBI" id="CHEBI:58165"/>
        <label>2</label>
    </ligand>
</feature>
<dbReference type="PIRSF" id="PIRSF000548">
    <property type="entry name" value="PK_regulatory"/>
    <property type="match status" value="1"/>
</dbReference>
<dbReference type="SUPFAM" id="SSF51206">
    <property type="entry name" value="cAMP-binding domain-like"/>
    <property type="match status" value="2"/>
</dbReference>
<keyword evidence="3" id="KW-0597">Phosphoprotein</keyword>
<gene>
    <name evidence="10" type="ORF">FGO68_gene17102</name>
</gene>
<dbReference type="GO" id="GO:0030552">
    <property type="term" value="F:cAMP binding"/>
    <property type="evidence" value="ECO:0007669"/>
    <property type="project" value="UniProtKB-KW"/>
</dbReference>
<dbReference type="Gene3D" id="2.60.120.10">
    <property type="entry name" value="Jelly Rolls"/>
    <property type="match status" value="2"/>
</dbReference>
<dbReference type="SMART" id="SM00100">
    <property type="entry name" value="cNMP"/>
    <property type="match status" value="2"/>
</dbReference>
<dbReference type="InterPro" id="IPR014710">
    <property type="entry name" value="RmlC-like_jellyroll"/>
</dbReference>
<dbReference type="PANTHER" id="PTHR11635">
    <property type="entry name" value="CAMP-DEPENDENT PROTEIN KINASE REGULATORY CHAIN"/>
    <property type="match status" value="1"/>
</dbReference>
<dbReference type="InterPro" id="IPR012198">
    <property type="entry name" value="cAMP_dep_PK_reg_su"/>
</dbReference>
<proteinExistence type="inferred from homology"/>
<reference evidence="10" key="1">
    <citation type="submission" date="2019-06" db="EMBL/GenBank/DDBJ databases">
        <authorList>
            <person name="Zheng W."/>
        </authorList>
    </citation>
    <scope>NUCLEOTIDE SEQUENCE</scope>
    <source>
        <strain evidence="10">QDHG01</strain>
    </source>
</reference>
<protein>
    <recommendedName>
        <fullName evidence="2">cAMP-dependent protein kinase regulatory subunit</fullName>
    </recommendedName>
</protein>
<dbReference type="PANTHER" id="PTHR11635:SF152">
    <property type="entry name" value="CAMP-DEPENDENT PROTEIN KINASE TYPE I REGULATORY SUBUNIT-RELATED"/>
    <property type="match status" value="1"/>
</dbReference>
<dbReference type="GO" id="GO:0005829">
    <property type="term" value="C:cytosol"/>
    <property type="evidence" value="ECO:0007669"/>
    <property type="project" value="TreeGrafter"/>
</dbReference>
<evidence type="ECO:0000256" key="5">
    <source>
        <dbReference type="ARBA" id="ARBA00022737"/>
    </source>
</evidence>
<keyword evidence="11" id="KW-1185">Reference proteome</keyword>
<dbReference type="Pfam" id="PF00027">
    <property type="entry name" value="cNMP_binding"/>
    <property type="match status" value="2"/>
</dbReference>
<feature type="domain" description="Cyclic nucleotide-binding" evidence="9">
    <location>
        <begin position="57"/>
        <end position="178"/>
    </location>
</feature>
<dbReference type="InterPro" id="IPR018490">
    <property type="entry name" value="cNMP-bd_dom_sf"/>
</dbReference>